<accession>A0A1I2PIT7</accession>
<dbReference type="Gene3D" id="3.40.630.30">
    <property type="match status" value="1"/>
</dbReference>
<evidence type="ECO:0000313" key="5">
    <source>
        <dbReference type="Proteomes" id="UP000198752"/>
    </source>
</evidence>
<evidence type="ECO:0000256" key="1">
    <source>
        <dbReference type="ARBA" id="ARBA00022679"/>
    </source>
</evidence>
<evidence type="ECO:0000313" key="4">
    <source>
        <dbReference type="EMBL" id="SFG15019.1"/>
    </source>
</evidence>
<reference evidence="5" key="1">
    <citation type="submission" date="2016-10" db="EMBL/GenBank/DDBJ databases">
        <authorList>
            <person name="Varghese N."/>
            <person name="Submissions S."/>
        </authorList>
    </citation>
    <scope>NUCLEOTIDE SEQUENCE [LARGE SCALE GENOMIC DNA]</scope>
    <source>
        <strain evidence="5">ATCC 700379</strain>
    </source>
</reference>
<dbReference type="RefSeq" id="WP_093670296.1">
    <property type="nucleotide sequence ID" value="NZ_FOOY01000005.1"/>
</dbReference>
<evidence type="ECO:0000256" key="2">
    <source>
        <dbReference type="ARBA" id="ARBA00023315"/>
    </source>
</evidence>
<dbReference type="GO" id="GO:0016747">
    <property type="term" value="F:acyltransferase activity, transferring groups other than amino-acyl groups"/>
    <property type="evidence" value="ECO:0007669"/>
    <property type="project" value="InterPro"/>
</dbReference>
<feature type="domain" description="N-acetyltransferase" evidence="3">
    <location>
        <begin position="5"/>
        <end position="168"/>
    </location>
</feature>
<dbReference type="CDD" id="cd04301">
    <property type="entry name" value="NAT_SF"/>
    <property type="match status" value="1"/>
</dbReference>
<dbReference type="OrthoDB" id="9798006at2"/>
<dbReference type="SUPFAM" id="SSF55729">
    <property type="entry name" value="Acyl-CoA N-acyltransferases (Nat)"/>
    <property type="match status" value="1"/>
</dbReference>
<dbReference type="InterPro" id="IPR016181">
    <property type="entry name" value="Acyl_CoA_acyltransferase"/>
</dbReference>
<dbReference type="PANTHER" id="PTHR43072:SF23">
    <property type="entry name" value="UPF0039 PROTEIN C11D3.02C"/>
    <property type="match status" value="1"/>
</dbReference>
<dbReference type="Pfam" id="PF00583">
    <property type="entry name" value="Acetyltransf_1"/>
    <property type="match status" value="1"/>
</dbReference>
<dbReference type="EMBL" id="FOOY01000005">
    <property type="protein sequence ID" value="SFG15019.1"/>
    <property type="molecule type" value="Genomic_DNA"/>
</dbReference>
<evidence type="ECO:0000259" key="3">
    <source>
        <dbReference type="PROSITE" id="PS51186"/>
    </source>
</evidence>
<dbReference type="AlphaFoldDB" id="A0A1I2PIT7"/>
<proteinExistence type="predicted"/>
<dbReference type="InterPro" id="IPR000182">
    <property type="entry name" value="GNAT_dom"/>
</dbReference>
<dbReference type="Proteomes" id="UP000198752">
    <property type="component" value="Unassembled WGS sequence"/>
</dbReference>
<name>A0A1I2PIT7_9BACL</name>
<dbReference type="PANTHER" id="PTHR43072">
    <property type="entry name" value="N-ACETYLTRANSFERASE"/>
    <property type="match status" value="1"/>
</dbReference>
<dbReference type="STRING" id="269670.SAMN02982927_00795"/>
<keyword evidence="1 4" id="KW-0808">Transferase</keyword>
<keyword evidence="5" id="KW-1185">Reference proteome</keyword>
<keyword evidence="2" id="KW-0012">Acyltransferase</keyword>
<gene>
    <name evidence="4" type="ORF">SAMN02982927_00795</name>
</gene>
<sequence length="170" mass="19408">MHNKLVVRDAIEADLAAIVSIYNSTIPGRMVTADTEPVSIDDRRPWFEEHQADPNRPLWVAEYDGAVCGWLSLSSFYGRPAYNATTEISIYLDEQYRGHGIGSFLVRYALEHSHEFEIKTILAFIFGQNTPSLHLFERFGFERWGTCPKVAELDGVERDLVIMGKRISNR</sequence>
<protein>
    <submittedName>
        <fullName evidence="4">Phosphinothricin acetyltransferase</fullName>
    </submittedName>
</protein>
<dbReference type="PROSITE" id="PS51186">
    <property type="entry name" value="GNAT"/>
    <property type="match status" value="1"/>
</dbReference>
<organism evidence="4 5">
    <name type="scientific">Sporolactobacillus nakayamae</name>
    <dbReference type="NCBI Taxonomy" id="269670"/>
    <lineage>
        <taxon>Bacteria</taxon>
        <taxon>Bacillati</taxon>
        <taxon>Bacillota</taxon>
        <taxon>Bacilli</taxon>
        <taxon>Bacillales</taxon>
        <taxon>Sporolactobacillaceae</taxon>
        <taxon>Sporolactobacillus</taxon>
    </lineage>
</organism>